<evidence type="ECO:0000313" key="1">
    <source>
        <dbReference type="EMBL" id="UZF87082.1"/>
    </source>
</evidence>
<dbReference type="PANTHER" id="PTHR32309:SF13">
    <property type="entry name" value="FERRIC ENTEROBACTIN TRANSPORT PROTEIN FEPE"/>
    <property type="match status" value="1"/>
</dbReference>
<dbReference type="SUPFAM" id="SSF52540">
    <property type="entry name" value="P-loop containing nucleoside triphosphate hydrolases"/>
    <property type="match status" value="1"/>
</dbReference>
<dbReference type="GO" id="GO:0005886">
    <property type="term" value="C:plasma membrane"/>
    <property type="evidence" value="ECO:0007669"/>
    <property type="project" value="TreeGrafter"/>
</dbReference>
<proteinExistence type="predicted"/>
<dbReference type="PANTHER" id="PTHR32309">
    <property type="entry name" value="TYROSINE-PROTEIN KINASE"/>
    <property type="match status" value="1"/>
</dbReference>
<dbReference type="AlphaFoldDB" id="A0A9E7ZVF1"/>
<name>A0A9E7ZVF1_9HYPH</name>
<dbReference type="InterPro" id="IPR027417">
    <property type="entry name" value="P-loop_NTPase"/>
</dbReference>
<organism evidence="1">
    <name type="scientific">Bosea sp. NBC_00436</name>
    <dbReference type="NCBI Taxonomy" id="2969620"/>
    <lineage>
        <taxon>Bacteria</taxon>
        <taxon>Pseudomonadati</taxon>
        <taxon>Pseudomonadota</taxon>
        <taxon>Alphaproteobacteria</taxon>
        <taxon>Hyphomicrobiales</taxon>
        <taxon>Boseaceae</taxon>
        <taxon>Bosea</taxon>
    </lineage>
</organism>
<evidence type="ECO:0008006" key="2">
    <source>
        <dbReference type="Google" id="ProtNLM"/>
    </source>
</evidence>
<dbReference type="GO" id="GO:0004713">
    <property type="term" value="F:protein tyrosine kinase activity"/>
    <property type="evidence" value="ECO:0007669"/>
    <property type="project" value="TreeGrafter"/>
</dbReference>
<dbReference type="InterPro" id="IPR050445">
    <property type="entry name" value="Bact_polysacc_biosynth/exp"/>
</dbReference>
<gene>
    <name evidence="1" type="ORF">NWE54_25585</name>
</gene>
<reference evidence="1" key="1">
    <citation type="submission" date="2022-08" db="EMBL/GenBank/DDBJ databases">
        <title>Complete Genome Sequences of 2 Bosea sp. soil isolates.</title>
        <authorList>
            <person name="Alvarez Arevalo M."/>
            <person name="Sterndorff E.B."/>
            <person name="Faurdal D."/>
            <person name="Joergensen T.S."/>
            <person name="Weber T."/>
        </authorList>
    </citation>
    <scope>NUCLEOTIDE SEQUENCE</scope>
    <source>
        <strain evidence="1">NBC_00436</strain>
    </source>
</reference>
<sequence length="151" mass="17195">MMEVLRGTAKLQDIIWLDPQTRLMFLPTVADQSMSHTNELLSSKAMEAALKTLREQVDYVVVDLPPIIPVVDVRASGHIFDSYLLVIEWAKTAREVVLNALASAPAVREKLVGALLNKADLEQLRRYDTMSKKYYYHKYYTRYGISNQSSS</sequence>
<accession>A0A9E7ZVF1</accession>
<protein>
    <recommendedName>
        <fullName evidence="2">AAA domain-containing protein</fullName>
    </recommendedName>
</protein>
<dbReference type="Gene3D" id="3.40.50.300">
    <property type="entry name" value="P-loop containing nucleotide triphosphate hydrolases"/>
    <property type="match status" value="1"/>
</dbReference>
<dbReference type="EMBL" id="CP102774">
    <property type="protein sequence ID" value="UZF87082.1"/>
    <property type="molecule type" value="Genomic_DNA"/>
</dbReference>